<evidence type="ECO:0000256" key="6">
    <source>
        <dbReference type="ARBA" id="ARBA00023063"/>
    </source>
</evidence>
<evidence type="ECO:0000256" key="2">
    <source>
        <dbReference type="ARBA" id="ARBA00022723"/>
    </source>
</evidence>
<keyword evidence="9" id="KW-1185">Reference proteome</keyword>
<evidence type="ECO:0000256" key="4">
    <source>
        <dbReference type="ARBA" id="ARBA00023004"/>
    </source>
</evidence>
<keyword evidence="1" id="KW-0001">2Fe-2S</keyword>
<evidence type="ECO:0000256" key="1">
    <source>
        <dbReference type="ARBA" id="ARBA00022714"/>
    </source>
</evidence>
<dbReference type="InterPro" id="IPR012748">
    <property type="entry name" value="Rieske-like_NirD"/>
</dbReference>
<dbReference type="PROSITE" id="PS51296">
    <property type="entry name" value="RIESKE"/>
    <property type="match status" value="1"/>
</dbReference>
<dbReference type="InterPro" id="IPR036922">
    <property type="entry name" value="Rieske_2Fe-2S_sf"/>
</dbReference>
<keyword evidence="5" id="KW-0411">Iron-sulfur</keyword>
<feature type="domain" description="Rieske" evidence="7">
    <location>
        <begin position="19"/>
        <end position="107"/>
    </location>
</feature>
<dbReference type="Pfam" id="PF00355">
    <property type="entry name" value="Rieske"/>
    <property type="match status" value="1"/>
</dbReference>
<evidence type="ECO:0000313" key="8">
    <source>
        <dbReference type="EMBL" id="MCJ2182366.1"/>
    </source>
</evidence>
<evidence type="ECO:0000256" key="3">
    <source>
        <dbReference type="ARBA" id="ARBA00023002"/>
    </source>
</evidence>
<dbReference type="Proteomes" id="UP001162881">
    <property type="component" value="Unassembled WGS sequence"/>
</dbReference>
<dbReference type="EMBL" id="JALHLF010000015">
    <property type="protein sequence ID" value="MCJ2182366.1"/>
    <property type="molecule type" value="Genomic_DNA"/>
</dbReference>
<dbReference type="PANTHER" id="PTHR21496">
    <property type="entry name" value="FERREDOXIN-RELATED"/>
    <property type="match status" value="1"/>
</dbReference>
<evidence type="ECO:0000259" key="7">
    <source>
        <dbReference type="PROSITE" id="PS51296"/>
    </source>
</evidence>
<keyword evidence="2" id="KW-0479">Metal-binding</keyword>
<sequence length="131" mass="14064">MYGDWLDIGPVGQIEAGTARTLPVEGLKDGARRELAIFHTLRGEFFAIENRCPHKQGPLSQGIVHGDVVTCPLHNWNISLRSGRALGEDEGCVPTIPLKVDAGRLYLLRAAVLGEADEVAAPVPEAATVKD</sequence>
<dbReference type="Gene3D" id="2.102.10.10">
    <property type="entry name" value="Rieske [2Fe-2S] iron-sulphur domain"/>
    <property type="match status" value="1"/>
</dbReference>
<dbReference type="NCBIfam" id="TIGR02378">
    <property type="entry name" value="nirD_assim_sml"/>
    <property type="match status" value="1"/>
</dbReference>
<reference evidence="8" key="1">
    <citation type="submission" date="2022-03" db="EMBL/GenBank/DDBJ databases">
        <title>Identification of a novel bacterium isolated from mangrove sediments.</title>
        <authorList>
            <person name="Pan X."/>
        </authorList>
    </citation>
    <scope>NUCLEOTIDE SEQUENCE</scope>
    <source>
        <strain evidence="8">B1949</strain>
    </source>
</reference>
<gene>
    <name evidence="8" type="primary">nirD</name>
    <name evidence="8" type="ORF">MTR62_06570</name>
</gene>
<evidence type="ECO:0000313" key="9">
    <source>
        <dbReference type="Proteomes" id="UP001162881"/>
    </source>
</evidence>
<evidence type="ECO:0000256" key="5">
    <source>
        <dbReference type="ARBA" id="ARBA00023014"/>
    </source>
</evidence>
<dbReference type="CDD" id="cd03530">
    <property type="entry name" value="Rieske_NirD_small_Bacillus"/>
    <property type="match status" value="1"/>
</dbReference>
<comment type="caution">
    <text evidence="8">The sequence shown here is derived from an EMBL/GenBank/DDBJ whole genome shotgun (WGS) entry which is preliminary data.</text>
</comment>
<accession>A0ABT0BBD2</accession>
<protein>
    <submittedName>
        <fullName evidence="8">Nitrite reductase small subunit NirD</fullName>
    </submittedName>
</protein>
<dbReference type="SUPFAM" id="SSF50022">
    <property type="entry name" value="ISP domain"/>
    <property type="match status" value="1"/>
</dbReference>
<dbReference type="PANTHER" id="PTHR21496:SF23">
    <property type="entry name" value="3-PHENYLPROPIONATE_CINNAMIC ACID DIOXYGENASE FERREDOXIN SUBUNIT"/>
    <property type="match status" value="1"/>
</dbReference>
<keyword evidence="3" id="KW-0560">Oxidoreductase</keyword>
<dbReference type="RefSeq" id="WP_244018236.1">
    <property type="nucleotide sequence ID" value="NZ_JALHLF010000015.1"/>
</dbReference>
<name>A0ABT0BBD2_9SPHN</name>
<keyword evidence="4" id="KW-0408">Iron</keyword>
<proteinExistence type="predicted"/>
<organism evidence="8 9">
    <name type="scientific">Novosphingobium organovorum</name>
    <dbReference type="NCBI Taxonomy" id="2930092"/>
    <lineage>
        <taxon>Bacteria</taxon>
        <taxon>Pseudomonadati</taxon>
        <taxon>Pseudomonadota</taxon>
        <taxon>Alphaproteobacteria</taxon>
        <taxon>Sphingomonadales</taxon>
        <taxon>Sphingomonadaceae</taxon>
        <taxon>Novosphingobium</taxon>
    </lineage>
</organism>
<keyword evidence="6" id="KW-0534">Nitrate assimilation</keyword>
<dbReference type="InterPro" id="IPR017941">
    <property type="entry name" value="Rieske_2Fe-2S"/>
</dbReference>